<feature type="non-terminal residue" evidence="1">
    <location>
        <position position="1"/>
    </location>
</feature>
<gene>
    <name evidence="1" type="ORF">LCGC14_2978930</name>
</gene>
<protein>
    <submittedName>
        <fullName evidence="1">Uncharacterized protein</fullName>
    </submittedName>
</protein>
<dbReference type="EMBL" id="LAZR01060786">
    <property type="protein sequence ID" value="KKK64960.1"/>
    <property type="molecule type" value="Genomic_DNA"/>
</dbReference>
<comment type="caution">
    <text evidence="1">The sequence shown here is derived from an EMBL/GenBank/DDBJ whole genome shotgun (WGS) entry which is preliminary data.</text>
</comment>
<accession>A0A0F8XUP3</accession>
<sequence>HCIVARALSGSAGNAVDWRSDNSAATYAGGRKSFSTDGGAAWGGGNDIHDFMFEEHGASIKQGTTWVEGS</sequence>
<reference evidence="1" key="1">
    <citation type="journal article" date="2015" name="Nature">
        <title>Complex archaea that bridge the gap between prokaryotes and eukaryotes.</title>
        <authorList>
            <person name="Spang A."/>
            <person name="Saw J.H."/>
            <person name="Jorgensen S.L."/>
            <person name="Zaremba-Niedzwiedzka K."/>
            <person name="Martijn J."/>
            <person name="Lind A.E."/>
            <person name="van Eijk R."/>
            <person name="Schleper C."/>
            <person name="Guy L."/>
            <person name="Ettema T.J."/>
        </authorList>
    </citation>
    <scope>NUCLEOTIDE SEQUENCE</scope>
</reference>
<evidence type="ECO:0000313" key="1">
    <source>
        <dbReference type="EMBL" id="KKK64960.1"/>
    </source>
</evidence>
<dbReference type="AlphaFoldDB" id="A0A0F8XUP3"/>
<name>A0A0F8XUP3_9ZZZZ</name>
<organism evidence="1">
    <name type="scientific">marine sediment metagenome</name>
    <dbReference type="NCBI Taxonomy" id="412755"/>
    <lineage>
        <taxon>unclassified sequences</taxon>
        <taxon>metagenomes</taxon>
        <taxon>ecological metagenomes</taxon>
    </lineage>
</organism>
<proteinExistence type="predicted"/>